<dbReference type="AlphaFoldDB" id="A0A0E9TTK2"/>
<proteinExistence type="predicted"/>
<reference evidence="1" key="1">
    <citation type="submission" date="2014-11" db="EMBL/GenBank/DDBJ databases">
        <authorList>
            <person name="Amaro Gonzalez C."/>
        </authorList>
    </citation>
    <scope>NUCLEOTIDE SEQUENCE</scope>
</reference>
<dbReference type="EMBL" id="GBXM01051548">
    <property type="protein sequence ID" value="JAH57029.1"/>
    <property type="molecule type" value="Transcribed_RNA"/>
</dbReference>
<reference evidence="1" key="2">
    <citation type="journal article" date="2015" name="Fish Shellfish Immunol.">
        <title>Early steps in the European eel (Anguilla anguilla)-Vibrio vulnificus interaction in the gills: Role of the RtxA13 toxin.</title>
        <authorList>
            <person name="Callol A."/>
            <person name="Pajuelo D."/>
            <person name="Ebbesson L."/>
            <person name="Teles M."/>
            <person name="MacKenzie S."/>
            <person name="Amaro C."/>
        </authorList>
    </citation>
    <scope>NUCLEOTIDE SEQUENCE</scope>
</reference>
<accession>A0A0E9TTK2</accession>
<name>A0A0E9TTK2_ANGAN</name>
<sequence>MLLDRKKKAIVAHFIRGIARMHYSTHIH</sequence>
<evidence type="ECO:0000313" key="1">
    <source>
        <dbReference type="EMBL" id="JAH57029.1"/>
    </source>
</evidence>
<protein>
    <submittedName>
        <fullName evidence="1">Uncharacterized protein</fullName>
    </submittedName>
</protein>
<organism evidence="1">
    <name type="scientific">Anguilla anguilla</name>
    <name type="common">European freshwater eel</name>
    <name type="synonym">Muraena anguilla</name>
    <dbReference type="NCBI Taxonomy" id="7936"/>
    <lineage>
        <taxon>Eukaryota</taxon>
        <taxon>Metazoa</taxon>
        <taxon>Chordata</taxon>
        <taxon>Craniata</taxon>
        <taxon>Vertebrata</taxon>
        <taxon>Euteleostomi</taxon>
        <taxon>Actinopterygii</taxon>
        <taxon>Neopterygii</taxon>
        <taxon>Teleostei</taxon>
        <taxon>Anguilliformes</taxon>
        <taxon>Anguillidae</taxon>
        <taxon>Anguilla</taxon>
    </lineage>
</organism>